<evidence type="ECO:0000313" key="3">
    <source>
        <dbReference type="Proteomes" id="UP001057375"/>
    </source>
</evidence>
<proteinExistence type="predicted"/>
<dbReference type="EMBL" id="BQXS01007805">
    <property type="protein sequence ID" value="GKT28551.1"/>
    <property type="molecule type" value="Genomic_DNA"/>
</dbReference>
<dbReference type="Proteomes" id="UP001057375">
    <property type="component" value="Unassembled WGS sequence"/>
</dbReference>
<feature type="compositionally biased region" description="Basic and acidic residues" evidence="1">
    <location>
        <begin position="76"/>
        <end position="95"/>
    </location>
</feature>
<gene>
    <name evidence="2" type="ORF">ADUPG1_004975</name>
</gene>
<comment type="caution">
    <text evidence="2">The sequence shown here is derived from an EMBL/GenBank/DDBJ whole genome shotgun (WGS) entry which is preliminary data.</text>
</comment>
<protein>
    <submittedName>
        <fullName evidence="2">Uncharacterized protein</fullName>
    </submittedName>
</protein>
<evidence type="ECO:0000313" key="2">
    <source>
        <dbReference type="EMBL" id="GKT28551.1"/>
    </source>
</evidence>
<feature type="region of interest" description="Disordered" evidence="1">
    <location>
        <begin position="76"/>
        <end position="107"/>
    </location>
</feature>
<name>A0ABQ5K7M5_9EUKA</name>
<keyword evidence="3" id="KW-1185">Reference proteome</keyword>
<accession>A0ABQ5K7M5</accession>
<sequence length="107" mass="12278">MISLTNFYTTTVKEWDLCPKSTQQIIQTKLGSINIDPRDTLGQDRSHLGIEANTLLHKVVIIIPLLHKVDTITPLRHKEDTRDPPEHQEDTDHLDLLYNQGQPMIKS</sequence>
<organism evidence="2 3">
    <name type="scientific">Aduncisulcus paluster</name>
    <dbReference type="NCBI Taxonomy" id="2918883"/>
    <lineage>
        <taxon>Eukaryota</taxon>
        <taxon>Metamonada</taxon>
        <taxon>Carpediemonas-like organisms</taxon>
        <taxon>Aduncisulcus</taxon>
    </lineage>
</organism>
<reference evidence="2" key="1">
    <citation type="submission" date="2022-03" db="EMBL/GenBank/DDBJ databases">
        <title>Draft genome sequence of Aduncisulcus paluster, a free-living microaerophilic Fornicata.</title>
        <authorList>
            <person name="Yuyama I."/>
            <person name="Kume K."/>
            <person name="Tamura T."/>
            <person name="Inagaki Y."/>
            <person name="Hashimoto T."/>
        </authorList>
    </citation>
    <scope>NUCLEOTIDE SEQUENCE</scope>
    <source>
        <strain evidence="2">NY0171</strain>
    </source>
</reference>
<evidence type="ECO:0000256" key="1">
    <source>
        <dbReference type="SAM" id="MobiDB-lite"/>
    </source>
</evidence>